<evidence type="ECO:0000256" key="3">
    <source>
        <dbReference type="ARBA" id="ARBA00022723"/>
    </source>
</evidence>
<dbReference type="InterPro" id="IPR011032">
    <property type="entry name" value="GroES-like_sf"/>
</dbReference>
<comment type="caution">
    <text evidence="8">The sequence shown here is derived from an EMBL/GenBank/DDBJ whole genome shotgun (WGS) entry which is preliminary data.</text>
</comment>
<feature type="region of interest" description="Disordered" evidence="6">
    <location>
        <begin position="1"/>
        <end position="23"/>
    </location>
</feature>
<dbReference type="AlphaFoldDB" id="X1TML4"/>
<feature type="domain" description="Alcohol dehydrogenase-like N-terminal" evidence="7">
    <location>
        <begin position="24"/>
        <end position="134"/>
    </location>
</feature>
<sequence>MKGAFYQGNKSLRVGDSPPQSPAPGEVRLDIAYGGICGTDVHIYLGHMDHRIKIPQVIGHEMSGTVAEVGEGVTEFKVGDKAVVRPWVPCGRCPACKVGHYNVCHQINVLGVDTPGCFQSSWTVPAQTLHRLPDDIDLKLAALVEPMAVAAHVVRIGQVAEKEHVVVIGAGPIGILVALESRLKG</sequence>
<evidence type="ECO:0000256" key="4">
    <source>
        <dbReference type="ARBA" id="ARBA00022833"/>
    </source>
</evidence>
<comment type="similarity">
    <text evidence="2">Belongs to the zinc-containing alcohol dehydrogenase family.</text>
</comment>
<dbReference type="PANTHER" id="PTHR43161:SF23">
    <property type="entry name" value="(R,R)-BUTANEDIOL DEHYDROGENASE-RELATED"/>
    <property type="match status" value="1"/>
</dbReference>
<evidence type="ECO:0000313" key="8">
    <source>
        <dbReference type="EMBL" id="GAJ06573.1"/>
    </source>
</evidence>
<dbReference type="InterPro" id="IPR002328">
    <property type="entry name" value="ADH_Zn_CS"/>
</dbReference>
<keyword evidence="5" id="KW-0560">Oxidoreductase</keyword>
<dbReference type="GO" id="GO:0008270">
    <property type="term" value="F:zinc ion binding"/>
    <property type="evidence" value="ECO:0007669"/>
    <property type="project" value="InterPro"/>
</dbReference>
<evidence type="ECO:0000256" key="2">
    <source>
        <dbReference type="ARBA" id="ARBA00008072"/>
    </source>
</evidence>
<dbReference type="Gene3D" id="3.90.180.10">
    <property type="entry name" value="Medium-chain alcohol dehydrogenases, catalytic domain"/>
    <property type="match status" value="1"/>
</dbReference>
<keyword evidence="3" id="KW-0479">Metal-binding</keyword>
<protein>
    <recommendedName>
        <fullName evidence="7">Alcohol dehydrogenase-like N-terminal domain-containing protein</fullName>
    </recommendedName>
</protein>
<reference evidence="8" key="1">
    <citation type="journal article" date="2014" name="Front. Microbiol.">
        <title>High frequency of phylogenetically diverse reductive dehalogenase-homologous genes in deep subseafloor sedimentary metagenomes.</title>
        <authorList>
            <person name="Kawai M."/>
            <person name="Futagami T."/>
            <person name="Toyoda A."/>
            <person name="Takaki Y."/>
            <person name="Nishi S."/>
            <person name="Hori S."/>
            <person name="Arai W."/>
            <person name="Tsubouchi T."/>
            <person name="Morono Y."/>
            <person name="Uchiyama I."/>
            <person name="Ito T."/>
            <person name="Fujiyama A."/>
            <person name="Inagaki F."/>
            <person name="Takami H."/>
        </authorList>
    </citation>
    <scope>NUCLEOTIDE SEQUENCE</scope>
    <source>
        <strain evidence="8">Expedition CK06-06</strain>
    </source>
</reference>
<keyword evidence="4" id="KW-0862">Zinc</keyword>
<gene>
    <name evidence="8" type="ORF">S12H4_46945</name>
</gene>
<comment type="cofactor">
    <cofactor evidence="1">
        <name>Zn(2+)</name>
        <dbReference type="ChEBI" id="CHEBI:29105"/>
    </cofactor>
</comment>
<dbReference type="GO" id="GO:0016491">
    <property type="term" value="F:oxidoreductase activity"/>
    <property type="evidence" value="ECO:0007669"/>
    <property type="project" value="UniProtKB-KW"/>
</dbReference>
<evidence type="ECO:0000259" key="7">
    <source>
        <dbReference type="Pfam" id="PF08240"/>
    </source>
</evidence>
<evidence type="ECO:0000256" key="6">
    <source>
        <dbReference type="SAM" id="MobiDB-lite"/>
    </source>
</evidence>
<feature type="non-terminal residue" evidence="8">
    <location>
        <position position="185"/>
    </location>
</feature>
<accession>X1TML4</accession>
<dbReference type="EMBL" id="BARW01029171">
    <property type="protein sequence ID" value="GAJ06573.1"/>
    <property type="molecule type" value="Genomic_DNA"/>
</dbReference>
<dbReference type="Gene3D" id="3.40.50.720">
    <property type="entry name" value="NAD(P)-binding Rossmann-like Domain"/>
    <property type="match status" value="1"/>
</dbReference>
<evidence type="ECO:0000256" key="5">
    <source>
        <dbReference type="ARBA" id="ARBA00023002"/>
    </source>
</evidence>
<proteinExistence type="inferred from homology"/>
<dbReference type="SUPFAM" id="SSF50129">
    <property type="entry name" value="GroES-like"/>
    <property type="match status" value="1"/>
</dbReference>
<dbReference type="PANTHER" id="PTHR43161">
    <property type="entry name" value="SORBITOL DEHYDROGENASE"/>
    <property type="match status" value="1"/>
</dbReference>
<organism evidence="8">
    <name type="scientific">marine sediment metagenome</name>
    <dbReference type="NCBI Taxonomy" id="412755"/>
    <lineage>
        <taxon>unclassified sequences</taxon>
        <taxon>metagenomes</taxon>
        <taxon>ecological metagenomes</taxon>
    </lineage>
</organism>
<dbReference type="PROSITE" id="PS00059">
    <property type="entry name" value="ADH_ZINC"/>
    <property type="match status" value="1"/>
</dbReference>
<name>X1TML4_9ZZZZ</name>
<dbReference type="InterPro" id="IPR013154">
    <property type="entry name" value="ADH-like_N"/>
</dbReference>
<evidence type="ECO:0000256" key="1">
    <source>
        <dbReference type="ARBA" id="ARBA00001947"/>
    </source>
</evidence>
<dbReference type="Pfam" id="PF08240">
    <property type="entry name" value="ADH_N"/>
    <property type="match status" value="1"/>
</dbReference>